<dbReference type="EMBL" id="JAUSVX010000003">
    <property type="protein sequence ID" value="MDQ0469121.1"/>
    <property type="molecule type" value="Genomic_DNA"/>
</dbReference>
<comment type="caution">
    <text evidence="1">The sequence shown here is derived from an EMBL/GenBank/DDBJ whole genome shotgun (WGS) entry which is preliminary data.</text>
</comment>
<accession>A0ABU0J4B9</accession>
<keyword evidence="2" id="KW-1185">Reference proteome</keyword>
<proteinExistence type="predicted"/>
<sequence>MTMKHAATRDLYCYWDSLRGTRMAPERVDIDPGAIRRVLGDTFIVEVDEQRSYPYRLAGTRLCALMGHELRGLSALEVWNGADAVEMRRLLSAVSDDSAAVVAGIEAISNQGHSLEVELLLLPLRHHGKTHSRILGSLTPGDVPYWIGVCPIERMVIRSIRILWPSTREPITTTPIPPPLPPGVRRFGHLTIVDGGRR</sequence>
<reference evidence="1 2" key="1">
    <citation type="submission" date="2023-07" db="EMBL/GenBank/DDBJ databases">
        <title>Genomic Encyclopedia of Type Strains, Phase IV (KMG-IV): sequencing the most valuable type-strain genomes for metagenomic binning, comparative biology and taxonomic classification.</title>
        <authorList>
            <person name="Goeker M."/>
        </authorList>
    </citation>
    <scope>NUCLEOTIDE SEQUENCE [LARGE SCALE GENOMIC DNA]</scope>
    <source>
        <strain evidence="1 2">DSM 19619</strain>
    </source>
</reference>
<dbReference type="PIRSF" id="PIRSF031878">
    <property type="entry name" value="UCP031878"/>
    <property type="match status" value="1"/>
</dbReference>
<protein>
    <recommendedName>
        <fullName evidence="3">PAS domain-containing protein</fullName>
    </recommendedName>
</protein>
<evidence type="ECO:0000313" key="1">
    <source>
        <dbReference type="EMBL" id="MDQ0469121.1"/>
    </source>
</evidence>
<organism evidence="1 2">
    <name type="scientific">Labrys wisconsinensis</name>
    <dbReference type="NCBI Taxonomy" id="425677"/>
    <lineage>
        <taxon>Bacteria</taxon>
        <taxon>Pseudomonadati</taxon>
        <taxon>Pseudomonadota</taxon>
        <taxon>Alphaproteobacteria</taxon>
        <taxon>Hyphomicrobiales</taxon>
        <taxon>Xanthobacteraceae</taxon>
        <taxon>Labrys</taxon>
    </lineage>
</organism>
<dbReference type="Proteomes" id="UP001242480">
    <property type="component" value="Unassembled WGS sequence"/>
</dbReference>
<name>A0ABU0J4B9_9HYPH</name>
<dbReference type="RefSeq" id="WP_307271364.1">
    <property type="nucleotide sequence ID" value="NZ_JAUSVX010000003.1"/>
</dbReference>
<dbReference type="Pfam" id="PF07310">
    <property type="entry name" value="PAS_5"/>
    <property type="match status" value="1"/>
</dbReference>
<evidence type="ECO:0008006" key="3">
    <source>
        <dbReference type="Google" id="ProtNLM"/>
    </source>
</evidence>
<gene>
    <name evidence="1" type="ORF">QO011_002132</name>
</gene>
<dbReference type="InterPro" id="IPR009922">
    <property type="entry name" value="DUF1457"/>
</dbReference>
<evidence type="ECO:0000313" key="2">
    <source>
        <dbReference type="Proteomes" id="UP001242480"/>
    </source>
</evidence>